<evidence type="ECO:0008006" key="4">
    <source>
        <dbReference type="Google" id="ProtNLM"/>
    </source>
</evidence>
<dbReference type="OrthoDB" id="1684102at2759"/>
<keyword evidence="3" id="KW-1185">Reference proteome</keyword>
<accession>C5LHN0</accession>
<dbReference type="EMBL" id="GG682140">
    <property type="protein sequence ID" value="EER03763.1"/>
    <property type="molecule type" value="Genomic_DNA"/>
</dbReference>
<feature type="transmembrane region" description="Helical" evidence="1">
    <location>
        <begin position="26"/>
        <end position="48"/>
    </location>
</feature>
<dbReference type="AlphaFoldDB" id="C5LHN0"/>
<keyword evidence="1" id="KW-0472">Membrane</keyword>
<evidence type="ECO:0000313" key="2">
    <source>
        <dbReference type="EMBL" id="EER03763.1"/>
    </source>
</evidence>
<reference evidence="2 3" key="1">
    <citation type="submission" date="2008-07" db="EMBL/GenBank/DDBJ databases">
        <authorList>
            <person name="El-Sayed N."/>
            <person name="Caler E."/>
            <person name="Inman J."/>
            <person name="Amedeo P."/>
            <person name="Hass B."/>
            <person name="Wortman J."/>
        </authorList>
    </citation>
    <scope>NUCLEOTIDE SEQUENCE [LARGE SCALE GENOMIC DNA]</scope>
    <source>
        <strain evidence="3">ATCC 50983 / TXsc</strain>
    </source>
</reference>
<organism evidence="3">
    <name type="scientific">Perkinsus marinus (strain ATCC 50983 / TXsc)</name>
    <dbReference type="NCBI Taxonomy" id="423536"/>
    <lineage>
        <taxon>Eukaryota</taxon>
        <taxon>Sar</taxon>
        <taxon>Alveolata</taxon>
        <taxon>Perkinsozoa</taxon>
        <taxon>Perkinsea</taxon>
        <taxon>Perkinsida</taxon>
        <taxon>Perkinsidae</taxon>
        <taxon>Perkinsus</taxon>
    </lineage>
</organism>
<evidence type="ECO:0000256" key="1">
    <source>
        <dbReference type="SAM" id="Phobius"/>
    </source>
</evidence>
<proteinExistence type="predicted"/>
<feature type="non-terminal residue" evidence="2">
    <location>
        <position position="1"/>
    </location>
</feature>
<protein>
    <recommendedName>
        <fullName evidence="4">Amino acid transporter transmembrane domain-containing protein</fullName>
    </recommendedName>
</protein>
<dbReference type="RefSeq" id="XP_002771947.1">
    <property type="nucleotide sequence ID" value="XM_002771901.1"/>
</dbReference>
<keyword evidence="1" id="KW-0812">Transmembrane</keyword>
<name>C5LHN0_PERM5</name>
<dbReference type="GeneID" id="9048339"/>
<keyword evidence="1" id="KW-1133">Transmembrane helix</keyword>
<dbReference type="Proteomes" id="UP000007800">
    <property type="component" value="Unassembled WGS sequence"/>
</dbReference>
<evidence type="ECO:0000313" key="3">
    <source>
        <dbReference type="Proteomes" id="UP000007800"/>
    </source>
</evidence>
<dbReference type="InParanoid" id="C5LHN0"/>
<sequence length="51" mass="5842">VTTLFPIACFMKAKRQHHLPWPVWEILLHFVLAMVAFVVMGIGIYGAIIDF</sequence>
<gene>
    <name evidence="2" type="ORF">Pmar_PMAR022712</name>
</gene>